<evidence type="ECO:0000313" key="1">
    <source>
        <dbReference type="EMBL" id="KAH7658647.1"/>
    </source>
</evidence>
<keyword evidence="2" id="KW-1185">Reference proteome</keyword>
<gene>
    <name evidence="1" type="ORF">IHE45_17G103300</name>
</gene>
<comment type="caution">
    <text evidence="1">The sequence shown here is derived from an EMBL/GenBank/DDBJ whole genome shotgun (WGS) entry which is preliminary data.</text>
</comment>
<organism evidence="1 2">
    <name type="scientific">Dioscorea alata</name>
    <name type="common">Purple yam</name>
    <dbReference type="NCBI Taxonomy" id="55571"/>
    <lineage>
        <taxon>Eukaryota</taxon>
        <taxon>Viridiplantae</taxon>
        <taxon>Streptophyta</taxon>
        <taxon>Embryophyta</taxon>
        <taxon>Tracheophyta</taxon>
        <taxon>Spermatophyta</taxon>
        <taxon>Magnoliopsida</taxon>
        <taxon>Liliopsida</taxon>
        <taxon>Dioscoreales</taxon>
        <taxon>Dioscoreaceae</taxon>
        <taxon>Dioscorea</taxon>
    </lineage>
</organism>
<evidence type="ECO:0000313" key="2">
    <source>
        <dbReference type="Proteomes" id="UP000827976"/>
    </source>
</evidence>
<sequence>SEALGYYQHMGYCLPNLVDPSSTSSSSAGFMYGSVSSSLHDHWVYSGNSVLSFGHRINAKHDQEEECDSWIEAMDGDSTKAAGLMHGGMKENKSEERFGFLYPSSVNVLDVEKENHGSQDRVSQKRLLMDGEVQVTKKQCANSRKTKSKPSSSSTTTSITTTSSKDPQSIAAKNRRERISERLKILQDLVPNGNKVDLVTMLDKAINYVKFLQLQVKVLATDEFWPSEGGKAPEIGQVKEAIDAILSSSQKEKDSYKSN</sequence>
<feature type="non-terminal residue" evidence="1">
    <location>
        <position position="1"/>
    </location>
</feature>
<name>A0ACB7UEE8_DIOAL</name>
<dbReference type="EMBL" id="CM037027">
    <property type="protein sequence ID" value="KAH7658647.1"/>
    <property type="molecule type" value="Genomic_DNA"/>
</dbReference>
<reference evidence="2" key="1">
    <citation type="journal article" date="2022" name="Nat. Commun.">
        <title>Chromosome evolution and the genetic basis of agronomically important traits in greater yam.</title>
        <authorList>
            <person name="Bredeson J.V."/>
            <person name="Lyons J.B."/>
            <person name="Oniyinde I.O."/>
            <person name="Okereke N.R."/>
            <person name="Kolade O."/>
            <person name="Nnabue I."/>
            <person name="Nwadili C.O."/>
            <person name="Hribova E."/>
            <person name="Parker M."/>
            <person name="Nwogha J."/>
            <person name="Shu S."/>
            <person name="Carlson J."/>
            <person name="Kariba R."/>
            <person name="Muthemba S."/>
            <person name="Knop K."/>
            <person name="Barton G.J."/>
            <person name="Sherwood A.V."/>
            <person name="Lopez-Montes A."/>
            <person name="Asiedu R."/>
            <person name="Jamnadass R."/>
            <person name="Muchugi A."/>
            <person name="Goodstein D."/>
            <person name="Egesi C.N."/>
            <person name="Featherston J."/>
            <person name="Asfaw A."/>
            <person name="Simpson G.G."/>
            <person name="Dolezel J."/>
            <person name="Hendre P.S."/>
            <person name="Van Deynze A."/>
            <person name="Kumar P.L."/>
            <person name="Obidiegwu J.E."/>
            <person name="Bhattacharjee R."/>
            <person name="Rokhsar D.S."/>
        </authorList>
    </citation>
    <scope>NUCLEOTIDE SEQUENCE [LARGE SCALE GENOMIC DNA]</scope>
    <source>
        <strain evidence="2">cv. TDa95/00328</strain>
    </source>
</reference>
<dbReference type="Proteomes" id="UP000827976">
    <property type="component" value="Chromosome 17"/>
</dbReference>
<protein>
    <submittedName>
        <fullName evidence="1">Myc-type basic helix-loop-helix (BHLH) domain-containing protein</fullName>
    </submittedName>
</protein>
<proteinExistence type="predicted"/>
<accession>A0ACB7UEE8</accession>